<keyword evidence="2" id="KW-1185">Reference proteome</keyword>
<gene>
    <name evidence="1" type="ORF">GCM10022207_45870</name>
</gene>
<comment type="caution">
    <text evidence="1">The sequence shown here is derived from an EMBL/GenBank/DDBJ whole genome shotgun (WGS) entry which is preliminary data.</text>
</comment>
<reference evidence="2" key="1">
    <citation type="journal article" date="2019" name="Int. J. Syst. Evol. Microbiol.">
        <title>The Global Catalogue of Microorganisms (GCM) 10K type strain sequencing project: providing services to taxonomists for standard genome sequencing and annotation.</title>
        <authorList>
            <consortium name="The Broad Institute Genomics Platform"/>
            <consortium name="The Broad Institute Genome Sequencing Center for Infectious Disease"/>
            <person name="Wu L."/>
            <person name="Ma J."/>
        </authorList>
    </citation>
    <scope>NUCLEOTIDE SEQUENCE [LARGE SCALE GENOMIC DNA]</scope>
    <source>
        <strain evidence="2">JCM 16578</strain>
    </source>
</reference>
<dbReference type="EMBL" id="BAAAZA010000012">
    <property type="protein sequence ID" value="GAA3874896.1"/>
    <property type="molecule type" value="Genomic_DNA"/>
</dbReference>
<dbReference type="Proteomes" id="UP001501563">
    <property type="component" value="Unassembled WGS sequence"/>
</dbReference>
<protein>
    <recommendedName>
        <fullName evidence="3">Ankyrin</fullName>
    </recommendedName>
</protein>
<evidence type="ECO:0000313" key="2">
    <source>
        <dbReference type="Proteomes" id="UP001501563"/>
    </source>
</evidence>
<organism evidence="1 2">
    <name type="scientific">Streptomyces lannensis</name>
    <dbReference type="NCBI Taxonomy" id="766498"/>
    <lineage>
        <taxon>Bacteria</taxon>
        <taxon>Bacillati</taxon>
        <taxon>Actinomycetota</taxon>
        <taxon>Actinomycetes</taxon>
        <taxon>Kitasatosporales</taxon>
        <taxon>Streptomycetaceae</taxon>
        <taxon>Streptomyces</taxon>
    </lineage>
</organism>
<evidence type="ECO:0008006" key="3">
    <source>
        <dbReference type="Google" id="ProtNLM"/>
    </source>
</evidence>
<evidence type="ECO:0000313" key="1">
    <source>
        <dbReference type="EMBL" id="GAA3874896.1"/>
    </source>
</evidence>
<dbReference type="RefSeq" id="WP_345550554.1">
    <property type="nucleotide sequence ID" value="NZ_BAAAZA010000012.1"/>
</dbReference>
<accession>A0ABP7KEQ6</accession>
<sequence length="225" mass="25166">MNEQRGGDGAVRQFAGEFETHLTVRAQNRGEGDDRIRLWAEHHGIKYTRIVLDRGRTPDQPMLTCPGRGHLAGQLATARQWSQRLQDDGFRVVRLKIEAAPWNADVPETDDEAADLPGHCYFEHHAKLVLSSESQVAAVRALAAPHSAHVSRNARRTSAHGRHERFVTQRCRGVGREEAGRRLDVLLRVLTAAGYEAVEVEKEFVVYDDNPAVDAGWIKGEPRLV</sequence>
<proteinExistence type="predicted"/>
<name>A0ABP7KEQ6_9ACTN</name>